<evidence type="ECO:0000256" key="3">
    <source>
        <dbReference type="PROSITE-ProRule" id="PRU00339"/>
    </source>
</evidence>
<dbReference type="Proteomes" id="UP000606396">
    <property type="component" value="Unassembled WGS sequence"/>
</dbReference>
<dbReference type="Gene3D" id="1.25.40.10">
    <property type="entry name" value="Tetratricopeptide repeat domain"/>
    <property type="match status" value="2"/>
</dbReference>
<feature type="domain" description="Leucine-binding protein" evidence="7">
    <location>
        <begin position="665"/>
        <end position="814"/>
    </location>
</feature>
<evidence type="ECO:0000259" key="6">
    <source>
        <dbReference type="Pfam" id="PF13401"/>
    </source>
</evidence>
<dbReference type="InterPro" id="IPR027417">
    <property type="entry name" value="P-loop_NTPase"/>
</dbReference>
<dbReference type="InterPro" id="IPR028081">
    <property type="entry name" value="Leu-bd"/>
</dbReference>
<dbReference type="PANTHER" id="PTHR30483:SF6">
    <property type="entry name" value="PERIPLASMIC BINDING PROTEIN OF ABC TRANSPORTER FOR NATURAL AMINO ACIDS"/>
    <property type="match status" value="1"/>
</dbReference>
<reference evidence="8 9" key="1">
    <citation type="journal article" date="2020" name="ISME J.">
        <title>Comparative genomics reveals insights into cyanobacterial evolution and habitat adaptation.</title>
        <authorList>
            <person name="Chen M.Y."/>
            <person name="Teng W.K."/>
            <person name="Zhao L."/>
            <person name="Hu C.X."/>
            <person name="Zhou Y.K."/>
            <person name="Han B.P."/>
            <person name="Song L.R."/>
            <person name="Shu W.S."/>
        </authorList>
    </citation>
    <scope>NUCLEOTIDE SEQUENCE [LARGE SCALE GENOMIC DNA]</scope>
    <source>
        <strain evidence="8 9">FACHB-252</strain>
    </source>
</reference>
<dbReference type="SUPFAM" id="SSF52540">
    <property type="entry name" value="P-loop containing nucleoside triphosphate hydrolases"/>
    <property type="match status" value="1"/>
</dbReference>
<evidence type="ECO:0000313" key="9">
    <source>
        <dbReference type="Proteomes" id="UP000606396"/>
    </source>
</evidence>
<dbReference type="InterPro" id="IPR011990">
    <property type="entry name" value="TPR-like_helical_dom_sf"/>
</dbReference>
<evidence type="ECO:0000259" key="7">
    <source>
        <dbReference type="Pfam" id="PF13458"/>
    </source>
</evidence>
<dbReference type="InterPro" id="IPR051010">
    <property type="entry name" value="BCAA_transport"/>
</dbReference>
<organism evidence="8 9">
    <name type="scientific">Nostoc punctiforme FACHB-252</name>
    <dbReference type="NCBI Taxonomy" id="1357509"/>
    <lineage>
        <taxon>Bacteria</taxon>
        <taxon>Bacillati</taxon>
        <taxon>Cyanobacteriota</taxon>
        <taxon>Cyanophyceae</taxon>
        <taxon>Nostocales</taxon>
        <taxon>Nostocaceae</taxon>
        <taxon>Nostoc</taxon>
    </lineage>
</organism>
<gene>
    <name evidence="8" type="ORF">H6G94_00430</name>
</gene>
<evidence type="ECO:0000313" key="8">
    <source>
        <dbReference type="EMBL" id="MBD2609752.1"/>
    </source>
</evidence>
<dbReference type="SUPFAM" id="SSF53822">
    <property type="entry name" value="Periplasmic binding protein-like I"/>
    <property type="match status" value="1"/>
</dbReference>
<dbReference type="Gene3D" id="3.40.50.300">
    <property type="entry name" value="P-loop containing nucleotide triphosphate hydrolases"/>
    <property type="match status" value="1"/>
</dbReference>
<feature type="region of interest" description="Disordered" evidence="4">
    <location>
        <begin position="559"/>
        <end position="602"/>
    </location>
</feature>
<evidence type="ECO:0000256" key="2">
    <source>
        <dbReference type="ARBA" id="ARBA00022729"/>
    </source>
</evidence>
<dbReference type="Pfam" id="PF13458">
    <property type="entry name" value="Peripla_BP_6"/>
    <property type="match status" value="1"/>
</dbReference>
<dbReference type="PANTHER" id="PTHR30483">
    <property type="entry name" value="LEUCINE-SPECIFIC-BINDING PROTEIN"/>
    <property type="match status" value="1"/>
</dbReference>
<dbReference type="EMBL" id="JACJTC010000001">
    <property type="protein sequence ID" value="MBD2609752.1"/>
    <property type="molecule type" value="Genomic_DNA"/>
</dbReference>
<keyword evidence="9" id="KW-1185">Reference proteome</keyword>
<dbReference type="InterPro" id="IPR019734">
    <property type="entry name" value="TPR_rpt"/>
</dbReference>
<dbReference type="PROSITE" id="PS50005">
    <property type="entry name" value="TPR"/>
    <property type="match status" value="3"/>
</dbReference>
<evidence type="ECO:0000256" key="4">
    <source>
        <dbReference type="SAM" id="MobiDB-lite"/>
    </source>
</evidence>
<feature type="domain" description="ORC1/DEAH AAA+ ATPase" evidence="6">
    <location>
        <begin position="42"/>
        <end position="183"/>
    </location>
</feature>
<sequence length="1006" mass="113567">MFSNSQNYSIRNPYIVGRPVQMPDEFFGRAILLRNIADNLQQNAQFILLHGQRRIGKSSVLRNIPLFVSPDEFVFVHCDLQEYGSASLNQILYMIAREIFQHLELNTNILEPLLNANSENIRRIFNRRVLAQVDEKLDNKKLVLLLDEFDVVSHSDTENSVEFLRFLETFVRQQEEFFVIAVVGRYLNSMPNLVQSFRDAPFYEIGLLDNNDAQQLIIQPTAQILEYQEKTIAEILKISSGHPLCTQALCYQIFQLVRNENNFSQSKIVADYVLEAIPNAINSAEGGLDSICQGLSIPEKVVISAVAEAQEHNTIEDPLKLLQGYGLVVTDSLKEAIQLLINKGFLDSNPVRLKVELVRLWLLQCHPLRNEIRTLETLEEEKINQLLPVARSCWRGDKQQDAALAIYEQILQLNSNHFSTIVELAEKYLEIEKFDKALKLYERVYKLDSGRYQQQFLEALNSYGHWLIIKRNYVAAKQQYEKILQIQPGNTLAQQKLAEIKAYQANSHMVSTNINYMSNLIRSNSRLSILIFIVLIGGIVIILIINYVLNNFTNEPQTPPNIPSKNTINPPPPKNSPEPKNTISKNISRGDRTLFPGIENSDRDKGIDSFKQGKYSDAEKHFGEAVKNNPNDPEILIYYNNALAYKNGNPLTLAVVVPAKKRRNSAQEILRGVAQAQNQFNQQNGLQGRLLEIVIADDDNNEDTAKQIAQEIVQDQSILGVIGHGSSKVTNTALPIYTPNLAIVSSTSTSIDLQGSVFFRILPSDKATGEKLAQYALTNNFKKIVIFCNPVDLYSRSIKEEFRLTFVKNRREKVVPSSCINLADPNLNPAQEVKNLLKDPFVEAIALFPDTDKSIEVAMGIIKTYNDSVDNLKKSNNNVEQLKQIKILAGDSLYKPEVANTLKNLILAVPWFRDAPKSRRFAQEAQTKWGGGVSWRTATSFDATQAFIGSFKLSPEVSRATVLNNLPKINISENTSGEPLKFDSSREINKPATLIMVQDGQFVNAE</sequence>
<dbReference type="CDD" id="cd06268">
    <property type="entry name" value="PBP1_ABC_transporter_LIVBP-like"/>
    <property type="match status" value="1"/>
</dbReference>
<feature type="repeat" description="TPR" evidence="3">
    <location>
        <begin position="457"/>
        <end position="490"/>
    </location>
</feature>
<comment type="similarity">
    <text evidence="1">Belongs to the leucine-binding protein family.</text>
</comment>
<dbReference type="InterPro" id="IPR049945">
    <property type="entry name" value="AAA_22"/>
</dbReference>
<comment type="caution">
    <text evidence="8">The sequence shown here is derived from an EMBL/GenBank/DDBJ whole genome shotgun (WGS) entry which is preliminary data.</text>
</comment>
<name>A0ABR8H1Q3_NOSPU</name>
<dbReference type="InterPro" id="IPR028082">
    <property type="entry name" value="Peripla_BP_I"/>
</dbReference>
<dbReference type="Pfam" id="PF13401">
    <property type="entry name" value="AAA_22"/>
    <property type="match status" value="1"/>
</dbReference>
<evidence type="ECO:0000256" key="1">
    <source>
        <dbReference type="ARBA" id="ARBA00010062"/>
    </source>
</evidence>
<accession>A0ABR8H1Q3</accession>
<evidence type="ECO:0000256" key="5">
    <source>
        <dbReference type="SAM" id="Phobius"/>
    </source>
</evidence>
<keyword evidence="5" id="KW-0812">Transmembrane</keyword>
<keyword evidence="2" id="KW-0732">Signal</keyword>
<feature type="repeat" description="TPR" evidence="3">
    <location>
        <begin position="418"/>
        <end position="451"/>
    </location>
</feature>
<dbReference type="Gene3D" id="3.40.50.2300">
    <property type="match status" value="2"/>
</dbReference>
<feature type="repeat" description="TPR" evidence="3">
    <location>
        <begin position="599"/>
        <end position="632"/>
    </location>
</feature>
<keyword evidence="5" id="KW-0472">Membrane</keyword>
<dbReference type="SMART" id="SM00028">
    <property type="entry name" value="TPR"/>
    <property type="match status" value="3"/>
</dbReference>
<keyword evidence="3" id="KW-0802">TPR repeat</keyword>
<feature type="transmembrane region" description="Helical" evidence="5">
    <location>
        <begin position="527"/>
        <end position="549"/>
    </location>
</feature>
<keyword evidence="5" id="KW-1133">Transmembrane helix</keyword>
<proteinExistence type="inferred from homology"/>
<dbReference type="SUPFAM" id="SSF48452">
    <property type="entry name" value="TPR-like"/>
    <property type="match status" value="2"/>
</dbReference>
<dbReference type="RefSeq" id="WP_190947877.1">
    <property type="nucleotide sequence ID" value="NZ_JACJTC010000001.1"/>
</dbReference>
<protein>
    <submittedName>
        <fullName evidence="8">ABC transporter substrate-binding protein</fullName>
    </submittedName>
</protein>